<feature type="region of interest" description="Disordered" evidence="1">
    <location>
        <begin position="1"/>
        <end position="57"/>
    </location>
</feature>
<dbReference type="Pfam" id="PF22272">
    <property type="entry name" value="LEA_3b"/>
    <property type="match status" value="1"/>
</dbReference>
<dbReference type="GeneID" id="102719968"/>
<dbReference type="OrthoDB" id="681499at2759"/>
<dbReference type="PANTHER" id="PTHR35122:SF1">
    <property type="entry name" value="OS03G0627000 PROTEIN"/>
    <property type="match status" value="1"/>
</dbReference>
<dbReference type="InterPro" id="IPR039291">
    <property type="entry name" value="At5g17165-like"/>
</dbReference>
<organism evidence="2">
    <name type="scientific">Oryza brachyantha</name>
    <name type="common">malo sina</name>
    <dbReference type="NCBI Taxonomy" id="4533"/>
    <lineage>
        <taxon>Eukaryota</taxon>
        <taxon>Viridiplantae</taxon>
        <taxon>Streptophyta</taxon>
        <taxon>Embryophyta</taxon>
        <taxon>Tracheophyta</taxon>
        <taxon>Spermatophyta</taxon>
        <taxon>Magnoliopsida</taxon>
        <taxon>Liliopsida</taxon>
        <taxon>Poales</taxon>
        <taxon>Poaceae</taxon>
        <taxon>BOP clade</taxon>
        <taxon>Oryzoideae</taxon>
        <taxon>Oryzeae</taxon>
        <taxon>Oryzinae</taxon>
        <taxon>Oryza</taxon>
    </lineage>
</organism>
<evidence type="ECO:0000256" key="1">
    <source>
        <dbReference type="SAM" id="MobiDB-lite"/>
    </source>
</evidence>
<accession>J3MAR2</accession>
<dbReference type="EnsemblPlants" id="OB06G11060.1">
    <property type="protein sequence ID" value="OB06G11060.1"/>
    <property type="gene ID" value="OB06G11060"/>
</dbReference>
<sequence length="152" mass="15736">MAARALAAAAAARRMAGHTGGSPLLASSRRGGAQSLNHSSSAQAQLEEQKSIHDGVAGEQVEAALNRKNVEVLPDEMVDALEGGPEDAWVPDQETGVFAPADEAVSCTESLSHGAAAGGSSVLDQSVFVREEEMEDVERPAIDMATANRKAK</sequence>
<keyword evidence="3" id="KW-1185">Reference proteome</keyword>
<dbReference type="PANTHER" id="PTHR35122">
    <property type="entry name" value="OSJNBA0093F12.14 PROTEIN"/>
    <property type="match status" value="1"/>
</dbReference>
<reference evidence="2" key="1">
    <citation type="journal article" date="2013" name="Nat. Commun.">
        <title>Whole-genome sequencing of Oryza brachyantha reveals mechanisms underlying Oryza genome evolution.</title>
        <authorList>
            <person name="Chen J."/>
            <person name="Huang Q."/>
            <person name="Gao D."/>
            <person name="Wang J."/>
            <person name="Lang Y."/>
            <person name="Liu T."/>
            <person name="Li B."/>
            <person name="Bai Z."/>
            <person name="Luis Goicoechea J."/>
            <person name="Liang C."/>
            <person name="Chen C."/>
            <person name="Zhang W."/>
            <person name="Sun S."/>
            <person name="Liao Y."/>
            <person name="Zhang X."/>
            <person name="Yang L."/>
            <person name="Song C."/>
            <person name="Wang M."/>
            <person name="Shi J."/>
            <person name="Liu G."/>
            <person name="Liu J."/>
            <person name="Zhou H."/>
            <person name="Zhou W."/>
            <person name="Yu Q."/>
            <person name="An N."/>
            <person name="Chen Y."/>
            <person name="Cai Q."/>
            <person name="Wang B."/>
            <person name="Liu B."/>
            <person name="Min J."/>
            <person name="Huang Y."/>
            <person name="Wu H."/>
            <person name="Li Z."/>
            <person name="Zhang Y."/>
            <person name="Yin Y."/>
            <person name="Song W."/>
            <person name="Jiang J."/>
            <person name="Jackson S.A."/>
            <person name="Wing R.A."/>
            <person name="Wang J."/>
            <person name="Chen M."/>
        </authorList>
    </citation>
    <scope>NUCLEOTIDE SEQUENCE [LARGE SCALE GENOMIC DNA]</scope>
    <source>
        <strain evidence="2">cv. IRGC 101232</strain>
    </source>
</reference>
<dbReference type="eggNOG" id="ENOG502R3SJ">
    <property type="taxonomic scope" value="Eukaryota"/>
</dbReference>
<dbReference type="KEGG" id="obr:102719968"/>
<dbReference type="Proteomes" id="UP000006038">
    <property type="component" value="Chromosome 6"/>
</dbReference>
<dbReference type="Gramene" id="OB06G11060.1">
    <property type="protein sequence ID" value="OB06G11060.1"/>
    <property type="gene ID" value="OB06G11060"/>
</dbReference>
<protein>
    <submittedName>
        <fullName evidence="2">Uncharacterized protein</fullName>
    </submittedName>
</protein>
<feature type="compositionally biased region" description="Polar residues" evidence="1">
    <location>
        <begin position="34"/>
        <end position="46"/>
    </location>
</feature>
<name>J3MAR2_ORYBR</name>
<dbReference type="AlphaFoldDB" id="J3MAR2"/>
<feature type="compositionally biased region" description="Low complexity" evidence="1">
    <location>
        <begin position="1"/>
        <end position="14"/>
    </location>
</feature>
<evidence type="ECO:0000313" key="2">
    <source>
        <dbReference type="EnsemblPlants" id="OB06G11060.1"/>
    </source>
</evidence>
<dbReference type="OMA" id="AAWVPDQ"/>
<reference evidence="2" key="2">
    <citation type="submission" date="2013-04" db="UniProtKB">
        <authorList>
            <consortium name="EnsemblPlants"/>
        </authorList>
    </citation>
    <scope>IDENTIFICATION</scope>
</reference>
<dbReference type="HOGENOM" id="CLU_152851_0_0_1"/>
<evidence type="ECO:0000313" key="3">
    <source>
        <dbReference type="Proteomes" id="UP000006038"/>
    </source>
</evidence>
<proteinExistence type="predicted"/>